<sequence>MTPIGRKNLIHLFPWKNEKMVWWCCDCLLILVADPEVLFYHKSYWRKICDEPLLQCK</sequence>
<name>A0A2P2N5Y4_RHIMU</name>
<accession>A0A2P2N5Y4</accession>
<reference evidence="1" key="1">
    <citation type="submission" date="2018-02" db="EMBL/GenBank/DDBJ databases">
        <title>Rhizophora mucronata_Transcriptome.</title>
        <authorList>
            <person name="Meera S.P."/>
            <person name="Sreeshan A."/>
            <person name="Augustine A."/>
        </authorList>
    </citation>
    <scope>NUCLEOTIDE SEQUENCE</scope>
    <source>
        <tissue evidence="1">Leaf</tissue>
    </source>
</reference>
<protein>
    <submittedName>
        <fullName evidence="1">Uncharacterized protein</fullName>
    </submittedName>
</protein>
<dbReference type="AlphaFoldDB" id="A0A2P2N5Y4"/>
<dbReference type="EMBL" id="GGEC01057425">
    <property type="protein sequence ID" value="MBX37909.1"/>
    <property type="molecule type" value="Transcribed_RNA"/>
</dbReference>
<proteinExistence type="predicted"/>
<evidence type="ECO:0000313" key="1">
    <source>
        <dbReference type="EMBL" id="MBX37909.1"/>
    </source>
</evidence>
<organism evidence="1">
    <name type="scientific">Rhizophora mucronata</name>
    <name type="common">Asiatic mangrove</name>
    <dbReference type="NCBI Taxonomy" id="61149"/>
    <lineage>
        <taxon>Eukaryota</taxon>
        <taxon>Viridiplantae</taxon>
        <taxon>Streptophyta</taxon>
        <taxon>Embryophyta</taxon>
        <taxon>Tracheophyta</taxon>
        <taxon>Spermatophyta</taxon>
        <taxon>Magnoliopsida</taxon>
        <taxon>eudicotyledons</taxon>
        <taxon>Gunneridae</taxon>
        <taxon>Pentapetalae</taxon>
        <taxon>rosids</taxon>
        <taxon>fabids</taxon>
        <taxon>Malpighiales</taxon>
        <taxon>Rhizophoraceae</taxon>
        <taxon>Rhizophora</taxon>
    </lineage>
</organism>